<feature type="region of interest" description="Disordered" evidence="1">
    <location>
        <begin position="154"/>
        <end position="225"/>
    </location>
</feature>
<gene>
    <name evidence="2" type="ORF">WG66_6119</name>
</gene>
<evidence type="ECO:0000256" key="1">
    <source>
        <dbReference type="SAM" id="MobiDB-lite"/>
    </source>
</evidence>
<name>A0A0W0FYA3_MONRR</name>
<evidence type="ECO:0000313" key="2">
    <source>
        <dbReference type="EMBL" id="KTB41305.1"/>
    </source>
</evidence>
<reference evidence="2 3" key="1">
    <citation type="submission" date="2015-12" db="EMBL/GenBank/DDBJ databases">
        <title>Draft genome sequence of Moniliophthora roreri, the causal agent of frosty pod rot of cacao.</title>
        <authorList>
            <person name="Aime M.C."/>
            <person name="Diaz-Valderrama J.R."/>
            <person name="Kijpornyongpan T."/>
            <person name="Phillips-Mora W."/>
        </authorList>
    </citation>
    <scope>NUCLEOTIDE SEQUENCE [LARGE SCALE GENOMIC DNA]</scope>
    <source>
        <strain evidence="2 3">MCA 2952</strain>
    </source>
</reference>
<evidence type="ECO:0000313" key="3">
    <source>
        <dbReference type="Proteomes" id="UP000054988"/>
    </source>
</evidence>
<proteinExistence type="predicted"/>
<organism evidence="2 3">
    <name type="scientific">Moniliophthora roreri</name>
    <name type="common">Frosty pod rot fungus</name>
    <name type="synonym">Monilia roreri</name>
    <dbReference type="NCBI Taxonomy" id="221103"/>
    <lineage>
        <taxon>Eukaryota</taxon>
        <taxon>Fungi</taxon>
        <taxon>Dikarya</taxon>
        <taxon>Basidiomycota</taxon>
        <taxon>Agaricomycotina</taxon>
        <taxon>Agaricomycetes</taxon>
        <taxon>Agaricomycetidae</taxon>
        <taxon>Agaricales</taxon>
        <taxon>Marasmiineae</taxon>
        <taxon>Marasmiaceae</taxon>
        <taxon>Moniliophthora</taxon>
    </lineage>
</organism>
<dbReference type="EMBL" id="LATX01001494">
    <property type="protein sequence ID" value="KTB41305.1"/>
    <property type="molecule type" value="Genomic_DNA"/>
</dbReference>
<accession>A0A0W0FYA3</accession>
<feature type="compositionally biased region" description="Acidic residues" evidence="1">
    <location>
        <begin position="156"/>
        <end position="167"/>
    </location>
</feature>
<dbReference type="AlphaFoldDB" id="A0A0W0FYA3"/>
<feature type="compositionally biased region" description="Polar residues" evidence="1">
    <location>
        <begin position="196"/>
        <end position="225"/>
    </location>
</feature>
<protein>
    <submittedName>
        <fullName evidence="2">Uncharacterized protein</fullName>
    </submittedName>
</protein>
<dbReference type="Proteomes" id="UP000054988">
    <property type="component" value="Unassembled WGS sequence"/>
</dbReference>
<sequence>MTHKAKSKSTATPIASFLKLKEVSLPQLSTINAAALSILHLHCVLLFSICHNVWHHLEGKSSPFADVSALANFTFPAMKTPLVSLDEFCGHFWFPQTFMCLLMLALQLLKHLDSCFSITIPDDLYSAFPSKLCFHFWKHTLSLKKKSWPDTIPTEISDEDGSGDEDAVEVKSSKHPIHSIKPPTRATPIVEVPARSSGSSKTKQKSRPATSSSSQVNIKTVICQT</sequence>
<comment type="caution">
    <text evidence="2">The sequence shown here is derived from an EMBL/GenBank/DDBJ whole genome shotgun (WGS) entry which is preliminary data.</text>
</comment>